<evidence type="ECO:0000313" key="2">
    <source>
        <dbReference type="Proteomes" id="UP000887563"/>
    </source>
</evidence>
<dbReference type="AlphaFoldDB" id="A0A914KL30"/>
<sequence>MVQLIKFGMDEVEGNSQSAVIGTGKVYKTFHDGKLKYKRPYKPMKPNYAQIFGTESIQIKTETPMAIVELIEEVKNEREELKKMNDEEFKKRWEEAIIEEIKYKHDKEVDEKLEEIKDEQRKILGDDLKELNEKYEKLGRKIKEMEKRNNLEEFKKLNEKRNERVEIWRKIRQIKNGSIKELKEKLEVLSNEKEKVYEEKLKNMKFENDKLLGESRFNIEDEREKLLGKYDDFIVELKEGWFSAVFYHVFEKNTKMKTKRS</sequence>
<keyword evidence="1" id="KW-0175">Coiled coil</keyword>
<dbReference type="WBParaSite" id="Minc3s00037g02161">
    <property type="protein sequence ID" value="Minc3s00037g02161"/>
    <property type="gene ID" value="Minc3s00037g02161"/>
</dbReference>
<organism evidence="2 3">
    <name type="scientific">Meloidogyne incognita</name>
    <name type="common">Southern root-knot nematode worm</name>
    <name type="synonym">Oxyuris incognita</name>
    <dbReference type="NCBI Taxonomy" id="6306"/>
    <lineage>
        <taxon>Eukaryota</taxon>
        <taxon>Metazoa</taxon>
        <taxon>Ecdysozoa</taxon>
        <taxon>Nematoda</taxon>
        <taxon>Chromadorea</taxon>
        <taxon>Rhabditida</taxon>
        <taxon>Tylenchina</taxon>
        <taxon>Tylenchomorpha</taxon>
        <taxon>Tylenchoidea</taxon>
        <taxon>Meloidogynidae</taxon>
        <taxon>Meloidogyninae</taxon>
        <taxon>Meloidogyne</taxon>
        <taxon>Meloidogyne incognita group</taxon>
    </lineage>
</organism>
<proteinExistence type="predicted"/>
<accession>A0A914KL30</accession>
<evidence type="ECO:0000256" key="1">
    <source>
        <dbReference type="SAM" id="Coils"/>
    </source>
</evidence>
<reference evidence="3" key="1">
    <citation type="submission" date="2022-11" db="UniProtKB">
        <authorList>
            <consortium name="WormBaseParasite"/>
        </authorList>
    </citation>
    <scope>IDENTIFICATION</scope>
</reference>
<name>A0A914KL30_MELIC</name>
<protein>
    <submittedName>
        <fullName evidence="3">Uncharacterized protein</fullName>
    </submittedName>
</protein>
<dbReference type="Proteomes" id="UP000887563">
    <property type="component" value="Unplaced"/>
</dbReference>
<keyword evidence="2" id="KW-1185">Reference proteome</keyword>
<feature type="coiled-coil region" evidence="1">
    <location>
        <begin position="121"/>
        <end position="199"/>
    </location>
</feature>
<evidence type="ECO:0000313" key="3">
    <source>
        <dbReference type="WBParaSite" id="Minc3s00037g02161"/>
    </source>
</evidence>